<dbReference type="Pfam" id="PF13098">
    <property type="entry name" value="Thioredoxin_2"/>
    <property type="match status" value="1"/>
</dbReference>
<organism evidence="3 4">
    <name type="scientific">Portibacter lacus</name>
    <dbReference type="NCBI Taxonomy" id="1099794"/>
    <lineage>
        <taxon>Bacteria</taxon>
        <taxon>Pseudomonadati</taxon>
        <taxon>Bacteroidota</taxon>
        <taxon>Saprospiria</taxon>
        <taxon>Saprospirales</taxon>
        <taxon>Haliscomenobacteraceae</taxon>
        <taxon>Portibacter</taxon>
    </lineage>
</organism>
<reference evidence="3" key="2">
    <citation type="submission" date="2023-01" db="EMBL/GenBank/DDBJ databases">
        <title>Draft genome sequence of Portibacter lacus strain NBRC 108769.</title>
        <authorList>
            <person name="Sun Q."/>
            <person name="Mori K."/>
        </authorList>
    </citation>
    <scope>NUCLEOTIDE SEQUENCE</scope>
    <source>
        <strain evidence="3">NBRC 108769</strain>
    </source>
</reference>
<dbReference type="PROSITE" id="PS00194">
    <property type="entry name" value="THIOREDOXIN_1"/>
    <property type="match status" value="1"/>
</dbReference>
<sequence length="163" mass="18466">MSIYYMKTILYLFLITLISFGCTSSKDTAQKRSPKPKVQKIDKMDFHHNEKTTLTQVVDHAIAGNKLVFVDIYTDWCTPCKLMDQDVFSDDEMTKYMKANFVNYKVDGEKHNGPNLGVMYGVAGFPTLLILDQKGRVLERHDGALYQSGLRDMAARALSKASL</sequence>
<dbReference type="InterPro" id="IPR017937">
    <property type="entry name" value="Thioredoxin_CS"/>
</dbReference>
<evidence type="ECO:0000313" key="4">
    <source>
        <dbReference type="Proteomes" id="UP001156666"/>
    </source>
</evidence>
<proteinExistence type="predicted"/>
<dbReference type="Proteomes" id="UP001156666">
    <property type="component" value="Unassembled WGS sequence"/>
</dbReference>
<dbReference type="CDD" id="cd02947">
    <property type="entry name" value="TRX_family"/>
    <property type="match status" value="1"/>
</dbReference>
<dbReference type="SUPFAM" id="SSF52833">
    <property type="entry name" value="Thioredoxin-like"/>
    <property type="match status" value="1"/>
</dbReference>
<dbReference type="AlphaFoldDB" id="A0AA37WI41"/>
<evidence type="ECO:0000256" key="1">
    <source>
        <dbReference type="ARBA" id="ARBA00023284"/>
    </source>
</evidence>
<dbReference type="PROSITE" id="PS51257">
    <property type="entry name" value="PROKAR_LIPOPROTEIN"/>
    <property type="match status" value="1"/>
</dbReference>
<feature type="domain" description="Thioredoxin" evidence="2">
    <location>
        <begin position="29"/>
        <end position="159"/>
    </location>
</feature>
<dbReference type="InterPro" id="IPR036249">
    <property type="entry name" value="Thioredoxin-like_sf"/>
</dbReference>
<dbReference type="EMBL" id="BSOH01000027">
    <property type="protein sequence ID" value="GLR19245.1"/>
    <property type="molecule type" value="Genomic_DNA"/>
</dbReference>
<dbReference type="PANTHER" id="PTHR32234:SF0">
    <property type="entry name" value="THIOL:DISULFIDE INTERCHANGE PROTEIN DSBD"/>
    <property type="match status" value="1"/>
</dbReference>
<dbReference type="Gene3D" id="3.40.30.10">
    <property type="entry name" value="Glutaredoxin"/>
    <property type="match status" value="1"/>
</dbReference>
<name>A0AA37WI41_9BACT</name>
<dbReference type="PROSITE" id="PS51352">
    <property type="entry name" value="THIOREDOXIN_2"/>
    <property type="match status" value="1"/>
</dbReference>
<comment type="caution">
    <text evidence="3">The sequence shown here is derived from an EMBL/GenBank/DDBJ whole genome shotgun (WGS) entry which is preliminary data.</text>
</comment>
<dbReference type="GO" id="GO:0045454">
    <property type="term" value="P:cell redox homeostasis"/>
    <property type="evidence" value="ECO:0007669"/>
    <property type="project" value="TreeGrafter"/>
</dbReference>
<keyword evidence="4" id="KW-1185">Reference proteome</keyword>
<protein>
    <recommendedName>
        <fullName evidence="2">Thioredoxin domain-containing protein</fullName>
    </recommendedName>
</protein>
<dbReference type="InterPro" id="IPR012336">
    <property type="entry name" value="Thioredoxin-like_fold"/>
</dbReference>
<dbReference type="InterPro" id="IPR013766">
    <property type="entry name" value="Thioredoxin_domain"/>
</dbReference>
<evidence type="ECO:0000313" key="3">
    <source>
        <dbReference type="EMBL" id="GLR19245.1"/>
    </source>
</evidence>
<dbReference type="PANTHER" id="PTHR32234">
    <property type="entry name" value="THIOL:DISULFIDE INTERCHANGE PROTEIN DSBD"/>
    <property type="match status" value="1"/>
</dbReference>
<gene>
    <name evidence="3" type="ORF">GCM10007940_38610</name>
</gene>
<accession>A0AA37WI41</accession>
<reference evidence="3" key="1">
    <citation type="journal article" date="2014" name="Int. J. Syst. Evol. Microbiol.">
        <title>Complete genome sequence of Corynebacterium casei LMG S-19264T (=DSM 44701T), isolated from a smear-ripened cheese.</title>
        <authorList>
            <consortium name="US DOE Joint Genome Institute (JGI-PGF)"/>
            <person name="Walter F."/>
            <person name="Albersmeier A."/>
            <person name="Kalinowski J."/>
            <person name="Ruckert C."/>
        </authorList>
    </citation>
    <scope>NUCLEOTIDE SEQUENCE</scope>
    <source>
        <strain evidence="3">NBRC 108769</strain>
    </source>
</reference>
<evidence type="ECO:0000259" key="2">
    <source>
        <dbReference type="PROSITE" id="PS51352"/>
    </source>
</evidence>
<dbReference type="GO" id="GO:0015035">
    <property type="term" value="F:protein-disulfide reductase activity"/>
    <property type="evidence" value="ECO:0007669"/>
    <property type="project" value="TreeGrafter"/>
</dbReference>
<keyword evidence="1" id="KW-0676">Redox-active center</keyword>